<sequence>MCLCRERWWFEYTRGHRVSTHSSPRRRFALRCFWTMRFCKCVGSGMGYGNVELGPQALRISSLHTSKRKRQKEQVLVEQCSSLPQNNEFRSGCMGEMVIRIRSKTCRLFLMVAFWFRFSRVNGSGSPVTGVQEMIRTTRAQGVRACAALGSQFYLRPQLLVRFRLIDLADAAHLRFNFESKKESPWTNAASVAAAWLGLAS</sequence>
<reference evidence="1" key="1">
    <citation type="submission" date="2023-03" db="EMBL/GenBank/DDBJ databases">
        <title>Massive genome expansion in bonnet fungi (Mycena s.s.) driven by repeated elements and novel gene families across ecological guilds.</title>
        <authorList>
            <consortium name="Lawrence Berkeley National Laboratory"/>
            <person name="Harder C.B."/>
            <person name="Miyauchi S."/>
            <person name="Viragh M."/>
            <person name="Kuo A."/>
            <person name="Thoen E."/>
            <person name="Andreopoulos B."/>
            <person name="Lu D."/>
            <person name="Skrede I."/>
            <person name="Drula E."/>
            <person name="Henrissat B."/>
            <person name="Morin E."/>
            <person name="Kohler A."/>
            <person name="Barry K."/>
            <person name="LaButti K."/>
            <person name="Morin E."/>
            <person name="Salamov A."/>
            <person name="Lipzen A."/>
            <person name="Mereny Z."/>
            <person name="Hegedus B."/>
            <person name="Baldrian P."/>
            <person name="Stursova M."/>
            <person name="Weitz H."/>
            <person name="Taylor A."/>
            <person name="Grigoriev I.V."/>
            <person name="Nagy L.G."/>
            <person name="Martin F."/>
            <person name="Kauserud H."/>
        </authorList>
    </citation>
    <scope>NUCLEOTIDE SEQUENCE</scope>
    <source>
        <strain evidence="1">CBHHK002</strain>
    </source>
</reference>
<proteinExistence type="predicted"/>
<dbReference type="EMBL" id="JARIHO010000007">
    <property type="protein sequence ID" value="KAJ7358520.1"/>
    <property type="molecule type" value="Genomic_DNA"/>
</dbReference>
<keyword evidence="2" id="KW-1185">Reference proteome</keyword>
<organism evidence="1 2">
    <name type="scientific">Mycena albidolilacea</name>
    <dbReference type="NCBI Taxonomy" id="1033008"/>
    <lineage>
        <taxon>Eukaryota</taxon>
        <taxon>Fungi</taxon>
        <taxon>Dikarya</taxon>
        <taxon>Basidiomycota</taxon>
        <taxon>Agaricomycotina</taxon>
        <taxon>Agaricomycetes</taxon>
        <taxon>Agaricomycetidae</taxon>
        <taxon>Agaricales</taxon>
        <taxon>Marasmiineae</taxon>
        <taxon>Mycenaceae</taxon>
        <taxon>Mycena</taxon>
    </lineage>
</organism>
<dbReference type="Proteomes" id="UP001218218">
    <property type="component" value="Unassembled WGS sequence"/>
</dbReference>
<evidence type="ECO:0000313" key="2">
    <source>
        <dbReference type="Proteomes" id="UP001218218"/>
    </source>
</evidence>
<accession>A0AAD7AHW1</accession>
<gene>
    <name evidence="1" type="ORF">DFH08DRAFT_802337</name>
</gene>
<dbReference type="AlphaFoldDB" id="A0AAD7AHW1"/>
<protein>
    <submittedName>
        <fullName evidence="1">Uncharacterized protein</fullName>
    </submittedName>
</protein>
<name>A0AAD7AHW1_9AGAR</name>
<comment type="caution">
    <text evidence="1">The sequence shown here is derived from an EMBL/GenBank/DDBJ whole genome shotgun (WGS) entry which is preliminary data.</text>
</comment>
<evidence type="ECO:0000313" key="1">
    <source>
        <dbReference type="EMBL" id="KAJ7358520.1"/>
    </source>
</evidence>